<keyword evidence="1" id="KW-0812">Transmembrane</keyword>
<keyword evidence="3" id="KW-1185">Reference proteome</keyword>
<gene>
    <name evidence="2" type="ORF">FHS18_000154</name>
</gene>
<dbReference type="PANTHER" id="PTHR36832">
    <property type="entry name" value="SLR1174 PROTEIN-RELATED"/>
    <property type="match status" value="1"/>
</dbReference>
<dbReference type="EMBL" id="JACHXK010000001">
    <property type="protein sequence ID" value="MBB3108126.1"/>
    <property type="molecule type" value="Genomic_DNA"/>
</dbReference>
<evidence type="ECO:0000313" key="2">
    <source>
        <dbReference type="EMBL" id="MBB3108126.1"/>
    </source>
</evidence>
<dbReference type="PANTHER" id="PTHR36832:SF1">
    <property type="entry name" value="SLR1174 PROTEIN"/>
    <property type="match status" value="1"/>
</dbReference>
<feature type="transmembrane region" description="Helical" evidence="1">
    <location>
        <begin position="147"/>
        <end position="175"/>
    </location>
</feature>
<feature type="transmembrane region" description="Helical" evidence="1">
    <location>
        <begin position="21"/>
        <end position="43"/>
    </location>
</feature>
<feature type="transmembrane region" description="Helical" evidence="1">
    <location>
        <begin position="181"/>
        <end position="202"/>
    </location>
</feature>
<protein>
    <submittedName>
        <fullName evidence="2">ABC-2 type transport system permease protein</fullName>
    </submittedName>
</protein>
<sequence length="269" mass="30324">MNVASKYVRTFILGLQNALTYRANFMLSLASCVFPILIQFFLWRSVFNSTDQEIVYGYTFSQMIAYVILSALAGKLVATGFEYEISNDIKTGQLSKFSVQPISYFLFRGCVFIGEKVVQLIILFLVFVAVIVALHVYLDFSIQIGQVLLFIGFIPLSLLLNFMIYYCLAALGFWFIEVWGIYHTFSLVAMVVGGGVFPLDVFGDSIQRVVLLLPFQYTIFHPISIVTGKIDLQAGLSGVWVVLGWIAVLFLLSKWAWRKGMKRFESVGG</sequence>
<organism evidence="2 3">
    <name type="scientific">Paenibacillus phyllosphaerae</name>
    <dbReference type="NCBI Taxonomy" id="274593"/>
    <lineage>
        <taxon>Bacteria</taxon>
        <taxon>Bacillati</taxon>
        <taxon>Bacillota</taxon>
        <taxon>Bacilli</taxon>
        <taxon>Bacillales</taxon>
        <taxon>Paenibacillaceae</taxon>
        <taxon>Paenibacillus</taxon>
    </lineage>
</organism>
<accession>A0A7W5AU10</accession>
<feature type="transmembrane region" description="Helical" evidence="1">
    <location>
        <begin position="63"/>
        <end position="85"/>
    </location>
</feature>
<keyword evidence="1" id="KW-0472">Membrane</keyword>
<proteinExistence type="predicted"/>
<dbReference type="InterPro" id="IPR010390">
    <property type="entry name" value="ABC-2_transporter-like"/>
</dbReference>
<feature type="transmembrane region" description="Helical" evidence="1">
    <location>
        <begin position="234"/>
        <end position="253"/>
    </location>
</feature>
<dbReference type="Proteomes" id="UP000570361">
    <property type="component" value="Unassembled WGS sequence"/>
</dbReference>
<comment type="caution">
    <text evidence="2">The sequence shown here is derived from an EMBL/GenBank/DDBJ whole genome shotgun (WGS) entry which is preliminary data.</text>
</comment>
<feature type="transmembrane region" description="Helical" evidence="1">
    <location>
        <begin position="120"/>
        <end position="140"/>
    </location>
</feature>
<reference evidence="2 3" key="1">
    <citation type="submission" date="2020-08" db="EMBL/GenBank/DDBJ databases">
        <title>Genomic Encyclopedia of Type Strains, Phase III (KMG-III): the genomes of soil and plant-associated and newly described type strains.</title>
        <authorList>
            <person name="Whitman W."/>
        </authorList>
    </citation>
    <scope>NUCLEOTIDE SEQUENCE [LARGE SCALE GENOMIC DNA]</scope>
    <source>
        <strain evidence="2 3">CECT 5862</strain>
    </source>
</reference>
<evidence type="ECO:0000313" key="3">
    <source>
        <dbReference type="Proteomes" id="UP000570361"/>
    </source>
</evidence>
<dbReference type="RefSeq" id="WP_183595927.1">
    <property type="nucleotide sequence ID" value="NZ_JACHXK010000001.1"/>
</dbReference>
<name>A0A7W5AU10_9BACL</name>
<dbReference type="Pfam" id="PF06182">
    <property type="entry name" value="ABC2_membrane_6"/>
    <property type="match status" value="1"/>
</dbReference>
<dbReference type="AlphaFoldDB" id="A0A7W5AU10"/>
<keyword evidence="1" id="KW-1133">Transmembrane helix</keyword>
<evidence type="ECO:0000256" key="1">
    <source>
        <dbReference type="SAM" id="Phobius"/>
    </source>
</evidence>